<dbReference type="Proteomes" id="UP000445696">
    <property type="component" value="Unassembled WGS sequence"/>
</dbReference>
<dbReference type="RefSeq" id="WP_161339583.1">
    <property type="nucleotide sequence ID" value="NZ_JBHSDG010000003.1"/>
</dbReference>
<keyword evidence="1" id="KW-0732">Signal</keyword>
<evidence type="ECO:0000313" key="2">
    <source>
        <dbReference type="EMBL" id="MZR23111.1"/>
    </source>
</evidence>
<comment type="caution">
    <text evidence="2">The sequence shown here is derived from an EMBL/GenBank/DDBJ whole genome shotgun (WGS) entry which is preliminary data.</text>
</comment>
<evidence type="ECO:0000313" key="3">
    <source>
        <dbReference type="Proteomes" id="UP000445696"/>
    </source>
</evidence>
<proteinExistence type="predicted"/>
<keyword evidence="3" id="KW-1185">Reference proteome</keyword>
<organism evidence="2 3">
    <name type="scientific">Sneathiella chungangensis</name>
    <dbReference type="NCBI Taxonomy" id="1418234"/>
    <lineage>
        <taxon>Bacteria</taxon>
        <taxon>Pseudomonadati</taxon>
        <taxon>Pseudomonadota</taxon>
        <taxon>Alphaproteobacteria</taxon>
        <taxon>Sneathiellales</taxon>
        <taxon>Sneathiellaceae</taxon>
        <taxon>Sneathiella</taxon>
    </lineage>
</organism>
<accession>A0A845MHB7</accession>
<feature type="chain" id="PRO_5032496380" description="DUF4136 domain-containing protein" evidence="1">
    <location>
        <begin position="24"/>
        <end position="207"/>
    </location>
</feature>
<dbReference type="PROSITE" id="PS51257">
    <property type="entry name" value="PROKAR_LIPOPROTEIN"/>
    <property type="match status" value="1"/>
</dbReference>
<dbReference type="EMBL" id="WTVA01000014">
    <property type="protein sequence ID" value="MZR23111.1"/>
    <property type="molecule type" value="Genomic_DNA"/>
</dbReference>
<evidence type="ECO:0000256" key="1">
    <source>
        <dbReference type="SAM" id="SignalP"/>
    </source>
</evidence>
<feature type="signal peptide" evidence="1">
    <location>
        <begin position="1"/>
        <end position="23"/>
    </location>
</feature>
<gene>
    <name evidence="2" type="ORF">GQF03_12310</name>
</gene>
<dbReference type="OrthoDB" id="7501218at2"/>
<protein>
    <recommendedName>
        <fullName evidence="4">DUF4136 domain-containing protein</fullName>
    </recommendedName>
</protein>
<reference evidence="2 3" key="1">
    <citation type="journal article" date="2014" name="Int. J. Syst. Evol. Microbiol.">
        <title>Sneathiella chungangensis sp. nov., isolated from a marine sand, and emended description of the genus Sneathiella.</title>
        <authorList>
            <person name="Siamphan C."/>
            <person name="Kim H."/>
            <person name="Lee J.S."/>
            <person name="Kim W."/>
        </authorList>
    </citation>
    <scope>NUCLEOTIDE SEQUENCE [LARGE SCALE GENOMIC DNA]</scope>
    <source>
        <strain evidence="2 3">KCTC 32476</strain>
    </source>
</reference>
<evidence type="ECO:0008006" key="4">
    <source>
        <dbReference type="Google" id="ProtNLM"/>
    </source>
</evidence>
<name>A0A845MHB7_9PROT</name>
<dbReference type="AlphaFoldDB" id="A0A845MHB7"/>
<sequence>MRIIATLIAVLLLAACTKPTVEANVTAFFTPDLANIRGKNIIIRAQPTSKESSLEFLNYRPKIADKLRFVGFVVREHLPDPDYVAYVSYGVDGTEPRSTTTSSPVFGSFGLGVYGGGGPFYGGSLGRTYNTQTWVEYNRFIAIDIVEGKTAKSENPVRIYEGRAQSAGRCPTLTGVFDEVLDALFQDFPGVNGKTVFVTIPWDGSCE</sequence>